<keyword evidence="2" id="KW-1185">Reference proteome</keyword>
<dbReference type="AlphaFoldDB" id="A0A7J8FIR4"/>
<protein>
    <submittedName>
        <fullName evidence="1">Uncharacterized protein</fullName>
    </submittedName>
</protein>
<name>A0A7J8FIR4_ROUAE</name>
<dbReference type="Proteomes" id="UP000593571">
    <property type="component" value="Unassembled WGS sequence"/>
</dbReference>
<accession>A0A7J8FIR4</accession>
<reference evidence="1 2" key="1">
    <citation type="journal article" date="2020" name="Nature">
        <title>Six reference-quality genomes reveal evolution of bat adaptations.</title>
        <authorList>
            <person name="Jebb D."/>
            <person name="Huang Z."/>
            <person name="Pippel M."/>
            <person name="Hughes G.M."/>
            <person name="Lavrichenko K."/>
            <person name="Devanna P."/>
            <person name="Winkler S."/>
            <person name="Jermiin L.S."/>
            <person name="Skirmuntt E.C."/>
            <person name="Katzourakis A."/>
            <person name="Burkitt-Gray L."/>
            <person name="Ray D.A."/>
            <person name="Sullivan K.A.M."/>
            <person name="Roscito J.G."/>
            <person name="Kirilenko B.M."/>
            <person name="Davalos L.M."/>
            <person name="Corthals A.P."/>
            <person name="Power M.L."/>
            <person name="Jones G."/>
            <person name="Ransome R.D."/>
            <person name="Dechmann D.K.N."/>
            <person name="Locatelli A.G."/>
            <person name="Puechmaille S.J."/>
            <person name="Fedrigo O."/>
            <person name="Jarvis E.D."/>
            <person name="Hiller M."/>
            <person name="Vernes S.C."/>
            <person name="Myers E.W."/>
            <person name="Teeling E.C."/>
        </authorList>
    </citation>
    <scope>NUCLEOTIDE SEQUENCE [LARGE SCALE GENOMIC DNA]</scope>
    <source>
        <strain evidence="1">MRouAeg1</strain>
        <tissue evidence="1">Muscle</tissue>
    </source>
</reference>
<proteinExistence type="predicted"/>
<comment type="caution">
    <text evidence="1">The sequence shown here is derived from an EMBL/GenBank/DDBJ whole genome shotgun (WGS) entry which is preliminary data.</text>
</comment>
<evidence type="ECO:0000313" key="1">
    <source>
        <dbReference type="EMBL" id="KAF6447566.1"/>
    </source>
</evidence>
<dbReference type="EMBL" id="JACASE010000007">
    <property type="protein sequence ID" value="KAF6447566.1"/>
    <property type="molecule type" value="Genomic_DNA"/>
</dbReference>
<organism evidence="1 2">
    <name type="scientific">Rousettus aegyptiacus</name>
    <name type="common">Egyptian fruit bat</name>
    <name type="synonym">Pteropus aegyptiacus</name>
    <dbReference type="NCBI Taxonomy" id="9407"/>
    <lineage>
        <taxon>Eukaryota</taxon>
        <taxon>Metazoa</taxon>
        <taxon>Chordata</taxon>
        <taxon>Craniata</taxon>
        <taxon>Vertebrata</taxon>
        <taxon>Euteleostomi</taxon>
        <taxon>Mammalia</taxon>
        <taxon>Eutheria</taxon>
        <taxon>Laurasiatheria</taxon>
        <taxon>Chiroptera</taxon>
        <taxon>Yinpterochiroptera</taxon>
        <taxon>Pteropodoidea</taxon>
        <taxon>Pteropodidae</taxon>
        <taxon>Rousettinae</taxon>
        <taxon>Rousettus</taxon>
    </lineage>
</organism>
<evidence type="ECO:0000313" key="2">
    <source>
        <dbReference type="Proteomes" id="UP000593571"/>
    </source>
</evidence>
<sequence>MVYEAPGGSLRSSAVMPKCPLAISCPTPGQTKQNCCPLAPCSLKASEVWFCPKPLTLCFGTWGSQLCLAGRWDTHRVSVAHCSVTFAILCCSFPGAELHISLPPTVPQDKPHVFSLGIFKPTFEFSHSSVFWGYQQLTPLISL</sequence>
<gene>
    <name evidence="1" type="ORF">HJG63_011993</name>
</gene>